<feature type="non-terminal residue" evidence="2">
    <location>
        <position position="78"/>
    </location>
</feature>
<dbReference type="AlphaFoldDB" id="A0A392PW37"/>
<accession>A0A392PW37</accession>
<evidence type="ECO:0000313" key="2">
    <source>
        <dbReference type="EMBL" id="MCI15719.1"/>
    </source>
</evidence>
<comment type="caution">
    <text evidence="2">The sequence shown here is derived from an EMBL/GenBank/DDBJ whole genome shotgun (WGS) entry which is preliminary data.</text>
</comment>
<organism evidence="2 3">
    <name type="scientific">Trifolium medium</name>
    <dbReference type="NCBI Taxonomy" id="97028"/>
    <lineage>
        <taxon>Eukaryota</taxon>
        <taxon>Viridiplantae</taxon>
        <taxon>Streptophyta</taxon>
        <taxon>Embryophyta</taxon>
        <taxon>Tracheophyta</taxon>
        <taxon>Spermatophyta</taxon>
        <taxon>Magnoliopsida</taxon>
        <taxon>eudicotyledons</taxon>
        <taxon>Gunneridae</taxon>
        <taxon>Pentapetalae</taxon>
        <taxon>rosids</taxon>
        <taxon>fabids</taxon>
        <taxon>Fabales</taxon>
        <taxon>Fabaceae</taxon>
        <taxon>Papilionoideae</taxon>
        <taxon>50 kb inversion clade</taxon>
        <taxon>NPAAA clade</taxon>
        <taxon>Hologalegina</taxon>
        <taxon>IRL clade</taxon>
        <taxon>Trifolieae</taxon>
        <taxon>Trifolium</taxon>
    </lineage>
</organism>
<dbReference type="Proteomes" id="UP000265520">
    <property type="component" value="Unassembled WGS sequence"/>
</dbReference>
<sequence length="78" mass="8663">MAHALPEPLPNPPPLAEVEPPTSLQPRLRLTLSTSLCHPFSPERGGGHFTHLPSQTAHYFIEIMFFRGHMSYTLSGTI</sequence>
<feature type="region of interest" description="Disordered" evidence="1">
    <location>
        <begin position="1"/>
        <end position="24"/>
    </location>
</feature>
<protein>
    <submittedName>
        <fullName evidence="2">Uncharacterized protein</fullName>
    </submittedName>
</protein>
<name>A0A392PW37_9FABA</name>
<dbReference type="EMBL" id="LXQA010097659">
    <property type="protein sequence ID" value="MCI15719.1"/>
    <property type="molecule type" value="Genomic_DNA"/>
</dbReference>
<evidence type="ECO:0000256" key="1">
    <source>
        <dbReference type="SAM" id="MobiDB-lite"/>
    </source>
</evidence>
<evidence type="ECO:0000313" key="3">
    <source>
        <dbReference type="Proteomes" id="UP000265520"/>
    </source>
</evidence>
<reference evidence="2 3" key="1">
    <citation type="journal article" date="2018" name="Front. Plant Sci.">
        <title>Red Clover (Trifolium pratense) and Zigzag Clover (T. medium) - A Picture of Genomic Similarities and Differences.</title>
        <authorList>
            <person name="Dluhosova J."/>
            <person name="Istvanek J."/>
            <person name="Nedelnik J."/>
            <person name="Repkova J."/>
        </authorList>
    </citation>
    <scope>NUCLEOTIDE SEQUENCE [LARGE SCALE GENOMIC DNA]</scope>
    <source>
        <strain evidence="3">cv. 10/8</strain>
        <tissue evidence="2">Leaf</tissue>
    </source>
</reference>
<proteinExistence type="predicted"/>
<keyword evidence="3" id="KW-1185">Reference proteome</keyword>